<protein>
    <submittedName>
        <fullName evidence="1">Uncharacterized protein</fullName>
    </submittedName>
</protein>
<sequence length="55" mass="6195">MENRVEIKEGHVFVNGTEINLVNDIQLHPALNDTTQVQLSFKATSLDVVYPGSRR</sequence>
<evidence type="ECO:0000313" key="1">
    <source>
        <dbReference type="EMBL" id="VYT59933.1"/>
    </source>
</evidence>
<gene>
    <name evidence="1" type="ORF">LRLFYP97_00986</name>
</gene>
<accession>A0A6N2Y168</accession>
<reference evidence="1" key="1">
    <citation type="submission" date="2019-11" db="EMBL/GenBank/DDBJ databases">
        <authorList>
            <person name="Feng L."/>
        </authorList>
    </citation>
    <scope>NUCLEOTIDE SEQUENCE</scope>
    <source>
        <strain evidence="1">LrhamnosusLFYP97</strain>
    </source>
</reference>
<dbReference type="AlphaFoldDB" id="A0A6N2Y168"/>
<name>A0A6N2Y168_LACRH</name>
<organism evidence="1">
    <name type="scientific">Lacticaseibacillus rhamnosus</name>
    <name type="common">Lactobacillus rhamnosus</name>
    <dbReference type="NCBI Taxonomy" id="47715"/>
    <lineage>
        <taxon>Bacteria</taxon>
        <taxon>Bacillati</taxon>
        <taxon>Bacillota</taxon>
        <taxon>Bacilli</taxon>
        <taxon>Lactobacillales</taxon>
        <taxon>Lactobacillaceae</taxon>
        <taxon>Lacticaseibacillus</taxon>
    </lineage>
</organism>
<dbReference type="RefSeq" id="WP_016364973.1">
    <property type="nucleotide sequence ID" value="NZ_CACRTK010000021.1"/>
</dbReference>
<proteinExistence type="predicted"/>
<dbReference type="EMBL" id="CACRTK010000021">
    <property type="protein sequence ID" value="VYT59933.1"/>
    <property type="molecule type" value="Genomic_DNA"/>
</dbReference>